<dbReference type="InterPro" id="IPR001900">
    <property type="entry name" value="RNase_II/R"/>
</dbReference>
<comment type="caution">
    <text evidence="9">The sequence shown here is derived from an EMBL/GenBank/DDBJ whole genome shotgun (WGS) entry which is preliminary data.</text>
</comment>
<dbReference type="Pfam" id="PF00773">
    <property type="entry name" value="RNB"/>
    <property type="match status" value="1"/>
</dbReference>
<dbReference type="Pfam" id="PF00575">
    <property type="entry name" value="S1"/>
    <property type="match status" value="1"/>
</dbReference>
<evidence type="ECO:0000256" key="3">
    <source>
        <dbReference type="ARBA" id="ARBA00022490"/>
    </source>
</evidence>
<comment type="catalytic activity">
    <reaction evidence="1">
        <text>Exonucleolytic cleavage in the 3'- to 5'-direction to yield nucleoside 5'-phosphates.</text>
        <dbReference type="EC" id="3.1.13.1"/>
    </reaction>
</comment>
<dbReference type="SUPFAM" id="SSF50249">
    <property type="entry name" value="Nucleic acid-binding proteins"/>
    <property type="match status" value="2"/>
</dbReference>
<evidence type="ECO:0000313" key="10">
    <source>
        <dbReference type="Proteomes" id="UP000217838"/>
    </source>
</evidence>
<dbReference type="Pfam" id="PF17876">
    <property type="entry name" value="CSD2"/>
    <property type="match status" value="1"/>
</dbReference>
<dbReference type="PROSITE" id="PS01175">
    <property type="entry name" value="RIBONUCLEASE_II"/>
    <property type="match status" value="1"/>
</dbReference>
<evidence type="ECO:0000256" key="5">
    <source>
        <dbReference type="ARBA" id="ARBA00022801"/>
    </source>
</evidence>
<keyword evidence="7" id="KW-0694">RNA-binding</keyword>
<dbReference type="InterPro" id="IPR003029">
    <property type="entry name" value="S1_domain"/>
</dbReference>
<dbReference type="GO" id="GO:0003723">
    <property type="term" value="F:RNA binding"/>
    <property type="evidence" value="ECO:0007669"/>
    <property type="project" value="UniProtKB-KW"/>
</dbReference>
<organism evidence="9 10">
    <name type="scientific">Aerophobetes bacterium</name>
    <dbReference type="NCBI Taxonomy" id="2030807"/>
    <lineage>
        <taxon>Bacteria</taxon>
        <taxon>Candidatus Aerophobota</taxon>
    </lineage>
</organism>
<dbReference type="EC" id="3.1.13.1" evidence="2"/>
<dbReference type="GO" id="GO:0005829">
    <property type="term" value="C:cytosol"/>
    <property type="evidence" value="ECO:0007669"/>
    <property type="project" value="TreeGrafter"/>
</dbReference>
<dbReference type="PANTHER" id="PTHR23355:SF9">
    <property type="entry name" value="DIS3-LIKE EXONUCLEASE 2"/>
    <property type="match status" value="1"/>
</dbReference>
<evidence type="ECO:0000256" key="6">
    <source>
        <dbReference type="ARBA" id="ARBA00022839"/>
    </source>
</evidence>
<dbReference type="EMBL" id="NVUU01000064">
    <property type="protein sequence ID" value="PCI93349.1"/>
    <property type="molecule type" value="Genomic_DNA"/>
</dbReference>
<evidence type="ECO:0000313" key="9">
    <source>
        <dbReference type="EMBL" id="PCI93349.1"/>
    </source>
</evidence>
<dbReference type="PROSITE" id="PS50126">
    <property type="entry name" value="S1"/>
    <property type="match status" value="1"/>
</dbReference>
<dbReference type="SMART" id="SM00955">
    <property type="entry name" value="RNB"/>
    <property type="match status" value="1"/>
</dbReference>
<dbReference type="PANTHER" id="PTHR23355">
    <property type="entry name" value="RIBONUCLEASE"/>
    <property type="match status" value="1"/>
</dbReference>
<dbReference type="Gene3D" id="2.40.50.140">
    <property type="entry name" value="Nucleic acid-binding proteins"/>
    <property type="match status" value="1"/>
</dbReference>
<keyword evidence="3" id="KW-0963">Cytoplasm</keyword>
<evidence type="ECO:0000259" key="8">
    <source>
        <dbReference type="PROSITE" id="PS50126"/>
    </source>
</evidence>
<feature type="domain" description="S1 motif" evidence="8">
    <location>
        <begin position="474"/>
        <end position="544"/>
    </location>
</feature>
<gene>
    <name evidence="9" type="ORF">COB11_05440</name>
</gene>
<keyword evidence="4" id="KW-0540">Nuclease</keyword>
<evidence type="ECO:0000256" key="2">
    <source>
        <dbReference type="ARBA" id="ARBA00012163"/>
    </source>
</evidence>
<dbReference type="Proteomes" id="UP000217838">
    <property type="component" value="Unassembled WGS sequence"/>
</dbReference>
<dbReference type="AlphaFoldDB" id="A0A2A4YFV1"/>
<sequence length="564" mass="65514">MLGVIFDKENEVFLAYSHILKESKIVHVKPFTKTPLKLGDIVILKVQDWSSYPRKLTADVVNILSHIKKPSSDIETALVEYGLSDTFPQGVIKEAEKYPKEPKKEDLEDRFDLTKEETFTIDPDTARDFDDALSLKKDENGDFHLIVHIADVSHYVKKGSLLDEEAYKRSNSTYFPGRCIPMLPEELSNGLCSLKENVLRLTVSVFMHFDSKGNIKNYDIRRSYIKSQKRFTYKQTLKIIEGKLKNKHEKTVLLMVELCKLLQSIRNKRGSVDLSLPEVSLIIEKDQDPSGVELIEYDITHQLVEEFMLKANETVAHSLLSRNTPAIFRIHDTPSDSDSEEFYALARMFGFKLKKSPTKQDVQKLFESAKESENHYQLCIAFIRSMKLAIYSEDNVGHFGLCLEHYTHFTSPIRRYSDLVIHRLLFEETLEKKALKEIAVHCSDKERVSFRAESSVNLLKKLRLLQKYLNNDPDMEYEAFVTKVKHFGFYFEVYPLMFEGFIHISEIGRDYYHFDDKRNALIGKATNQVFNPGKRIKVLLKQVDFITHDSIWKLINSQKKKNKK</sequence>
<evidence type="ECO:0000256" key="7">
    <source>
        <dbReference type="ARBA" id="ARBA00022884"/>
    </source>
</evidence>
<evidence type="ECO:0000256" key="4">
    <source>
        <dbReference type="ARBA" id="ARBA00022722"/>
    </source>
</evidence>
<dbReference type="InterPro" id="IPR050180">
    <property type="entry name" value="RNR_Ribonuclease"/>
</dbReference>
<dbReference type="InterPro" id="IPR012340">
    <property type="entry name" value="NA-bd_OB-fold"/>
</dbReference>
<protein>
    <recommendedName>
        <fullName evidence="2">exoribonuclease II</fullName>
        <ecNumber evidence="2">3.1.13.1</ecNumber>
    </recommendedName>
</protein>
<keyword evidence="6" id="KW-0269">Exonuclease</keyword>
<dbReference type="InterPro" id="IPR004476">
    <property type="entry name" value="RNase_II/RNase_R"/>
</dbReference>
<dbReference type="InterPro" id="IPR022966">
    <property type="entry name" value="RNase_II/R_CS"/>
</dbReference>
<keyword evidence="5" id="KW-0378">Hydrolase</keyword>
<evidence type="ECO:0000256" key="1">
    <source>
        <dbReference type="ARBA" id="ARBA00001849"/>
    </source>
</evidence>
<reference evidence="10" key="1">
    <citation type="submission" date="2017-08" db="EMBL/GenBank/DDBJ databases">
        <title>A dynamic microbial community with high functional redundancy inhabits the cold, oxic subseafloor aquifer.</title>
        <authorList>
            <person name="Tully B.J."/>
            <person name="Wheat C.G."/>
            <person name="Glazer B.T."/>
            <person name="Huber J.A."/>
        </authorList>
    </citation>
    <scope>NUCLEOTIDE SEQUENCE [LARGE SCALE GENOMIC DNA]</scope>
</reference>
<dbReference type="GO" id="GO:0008859">
    <property type="term" value="F:exoribonuclease II activity"/>
    <property type="evidence" value="ECO:0007669"/>
    <property type="project" value="UniProtKB-EC"/>
</dbReference>
<dbReference type="InterPro" id="IPR040476">
    <property type="entry name" value="CSD2"/>
</dbReference>
<accession>A0A2A4YFV1</accession>
<dbReference type="CDD" id="cd04471">
    <property type="entry name" value="S1_RNase_R"/>
    <property type="match status" value="1"/>
</dbReference>
<name>A0A2A4YFV1_UNCAE</name>
<dbReference type="GO" id="GO:0006402">
    <property type="term" value="P:mRNA catabolic process"/>
    <property type="evidence" value="ECO:0007669"/>
    <property type="project" value="TreeGrafter"/>
</dbReference>
<dbReference type="SMART" id="SM00316">
    <property type="entry name" value="S1"/>
    <property type="match status" value="1"/>
</dbReference>
<dbReference type="NCBIfam" id="TIGR00358">
    <property type="entry name" value="3_prime_RNase"/>
    <property type="match status" value="1"/>
</dbReference>
<proteinExistence type="predicted"/>